<comment type="caution">
    <text evidence="2">The sequence shown here is derived from an EMBL/GenBank/DDBJ whole genome shotgun (WGS) entry which is preliminary data.</text>
</comment>
<keyword evidence="1" id="KW-0472">Membrane</keyword>
<feature type="transmembrane region" description="Helical" evidence="1">
    <location>
        <begin position="55"/>
        <end position="72"/>
    </location>
</feature>
<evidence type="ECO:0000256" key="1">
    <source>
        <dbReference type="SAM" id="Phobius"/>
    </source>
</evidence>
<evidence type="ECO:0000313" key="2">
    <source>
        <dbReference type="EMBL" id="OGZ60666.1"/>
    </source>
</evidence>
<organism evidence="2 3">
    <name type="scientific">Candidatus Spechtbacteria bacterium RIFCSPLOWO2_01_FULL_43_12</name>
    <dbReference type="NCBI Taxonomy" id="1802162"/>
    <lineage>
        <taxon>Bacteria</taxon>
        <taxon>Candidatus Spechtiibacteriota</taxon>
    </lineage>
</organism>
<protein>
    <submittedName>
        <fullName evidence="2">Uncharacterized protein</fullName>
    </submittedName>
</protein>
<evidence type="ECO:0000313" key="3">
    <source>
        <dbReference type="Proteomes" id="UP000178835"/>
    </source>
</evidence>
<dbReference type="EMBL" id="MHOH01000016">
    <property type="protein sequence ID" value="OGZ60666.1"/>
    <property type="molecule type" value="Genomic_DNA"/>
</dbReference>
<keyword evidence="1" id="KW-0812">Transmembrane</keyword>
<reference evidence="2 3" key="1">
    <citation type="journal article" date="2016" name="Nat. Commun.">
        <title>Thousands of microbial genomes shed light on interconnected biogeochemical processes in an aquifer system.</title>
        <authorList>
            <person name="Anantharaman K."/>
            <person name="Brown C.T."/>
            <person name="Hug L.A."/>
            <person name="Sharon I."/>
            <person name="Castelle C.J."/>
            <person name="Probst A.J."/>
            <person name="Thomas B.C."/>
            <person name="Singh A."/>
            <person name="Wilkins M.J."/>
            <person name="Karaoz U."/>
            <person name="Brodie E.L."/>
            <person name="Williams K.H."/>
            <person name="Hubbard S.S."/>
            <person name="Banfield J.F."/>
        </authorList>
    </citation>
    <scope>NUCLEOTIDE SEQUENCE [LARGE SCALE GENOMIC DNA]</scope>
</reference>
<dbReference type="Proteomes" id="UP000178835">
    <property type="component" value="Unassembled WGS sequence"/>
</dbReference>
<gene>
    <name evidence="2" type="ORF">A2919_02080</name>
</gene>
<name>A0A1G2HDV6_9BACT</name>
<sequence length="77" mass="8736">MDTKKHKSFASSGLRGEHDYFVISSGVFLLVGFLHFLRAFYGWELLVGDITVPNVVSWFAVFVAGYMAYTGFKYSKK</sequence>
<feature type="transmembrane region" description="Helical" evidence="1">
    <location>
        <begin position="20"/>
        <end position="43"/>
    </location>
</feature>
<proteinExistence type="predicted"/>
<dbReference type="AlphaFoldDB" id="A0A1G2HDV6"/>
<accession>A0A1G2HDV6</accession>
<keyword evidence="1" id="KW-1133">Transmembrane helix</keyword>